<dbReference type="RefSeq" id="WP_378615582.1">
    <property type="nucleotide sequence ID" value="NZ_JBHSAX010000022.1"/>
</dbReference>
<organism evidence="2 3">
    <name type="scientific">Nocardia jiangsuensis</name>
    <dbReference type="NCBI Taxonomy" id="1691563"/>
    <lineage>
        <taxon>Bacteria</taxon>
        <taxon>Bacillati</taxon>
        <taxon>Actinomycetota</taxon>
        <taxon>Actinomycetes</taxon>
        <taxon>Mycobacteriales</taxon>
        <taxon>Nocardiaceae</taxon>
        <taxon>Nocardia</taxon>
    </lineage>
</organism>
<proteinExistence type="predicted"/>
<dbReference type="SMART" id="SM00829">
    <property type="entry name" value="PKS_ER"/>
    <property type="match status" value="1"/>
</dbReference>
<evidence type="ECO:0000259" key="1">
    <source>
        <dbReference type="SMART" id="SM00829"/>
    </source>
</evidence>
<dbReference type="InterPro" id="IPR050700">
    <property type="entry name" value="YIM1/Zinc_Alcohol_DH_Fams"/>
</dbReference>
<protein>
    <submittedName>
        <fullName evidence="2">NAD(P)-dependent alcohol dehydrogenase</fullName>
    </submittedName>
</protein>
<dbReference type="Pfam" id="PF08240">
    <property type="entry name" value="ADH_N"/>
    <property type="match status" value="1"/>
</dbReference>
<accession>A0ABV8E229</accession>
<dbReference type="InterPro" id="IPR011032">
    <property type="entry name" value="GroES-like_sf"/>
</dbReference>
<reference evidence="3" key="1">
    <citation type="journal article" date="2019" name="Int. J. Syst. Evol. Microbiol.">
        <title>The Global Catalogue of Microorganisms (GCM) 10K type strain sequencing project: providing services to taxonomists for standard genome sequencing and annotation.</title>
        <authorList>
            <consortium name="The Broad Institute Genomics Platform"/>
            <consortium name="The Broad Institute Genome Sequencing Center for Infectious Disease"/>
            <person name="Wu L."/>
            <person name="Ma J."/>
        </authorList>
    </citation>
    <scope>NUCLEOTIDE SEQUENCE [LARGE SCALE GENOMIC DNA]</scope>
    <source>
        <strain evidence="3">CGMCC 4.7330</strain>
    </source>
</reference>
<dbReference type="InterPro" id="IPR020843">
    <property type="entry name" value="ER"/>
</dbReference>
<evidence type="ECO:0000313" key="3">
    <source>
        <dbReference type="Proteomes" id="UP001595696"/>
    </source>
</evidence>
<dbReference type="SUPFAM" id="SSF51735">
    <property type="entry name" value="NAD(P)-binding Rossmann-fold domains"/>
    <property type="match status" value="1"/>
</dbReference>
<dbReference type="InterPro" id="IPR036291">
    <property type="entry name" value="NAD(P)-bd_dom_sf"/>
</dbReference>
<comment type="caution">
    <text evidence="2">The sequence shown here is derived from an EMBL/GenBank/DDBJ whole genome shotgun (WGS) entry which is preliminary data.</text>
</comment>
<dbReference type="Gene3D" id="3.40.50.720">
    <property type="entry name" value="NAD(P)-binding Rossmann-like Domain"/>
    <property type="match status" value="1"/>
</dbReference>
<keyword evidence="3" id="KW-1185">Reference proteome</keyword>
<dbReference type="PANTHER" id="PTHR11695:SF294">
    <property type="entry name" value="RETICULON-4-INTERACTING PROTEIN 1, MITOCHONDRIAL"/>
    <property type="match status" value="1"/>
</dbReference>
<dbReference type="InterPro" id="IPR013154">
    <property type="entry name" value="ADH-like_N"/>
</dbReference>
<dbReference type="Pfam" id="PF13602">
    <property type="entry name" value="ADH_zinc_N_2"/>
    <property type="match status" value="1"/>
</dbReference>
<dbReference type="PANTHER" id="PTHR11695">
    <property type="entry name" value="ALCOHOL DEHYDROGENASE RELATED"/>
    <property type="match status" value="1"/>
</dbReference>
<feature type="domain" description="Enoyl reductase (ER)" evidence="1">
    <location>
        <begin position="15"/>
        <end position="333"/>
    </location>
</feature>
<gene>
    <name evidence="2" type="ORF">ACFO0B_26725</name>
</gene>
<dbReference type="Gene3D" id="3.90.180.10">
    <property type="entry name" value="Medium-chain alcohol dehydrogenases, catalytic domain"/>
    <property type="match status" value="1"/>
</dbReference>
<dbReference type="CDD" id="cd08267">
    <property type="entry name" value="MDR1"/>
    <property type="match status" value="1"/>
</dbReference>
<dbReference type="Proteomes" id="UP001595696">
    <property type="component" value="Unassembled WGS sequence"/>
</dbReference>
<dbReference type="EMBL" id="JBHSAX010000022">
    <property type="protein sequence ID" value="MFC3965601.1"/>
    <property type="molecule type" value="Genomic_DNA"/>
</dbReference>
<dbReference type="SUPFAM" id="SSF50129">
    <property type="entry name" value="GroES-like"/>
    <property type="match status" value="1"/>
</dbReference>
<sequence>MTDIMRAVVQRGYGRPDDVLELTEIERPVPGAGEVLVRLHATSVNTPDWILVTGTPTVLRLGSGLRRPSAPVRGSDVAGTVAAVGPGVTDLAPGDAVFGSGWQNRAGGGAGTFAEYTVAPADQLLRKPAELPFAEAAAAVMSGITALTAVRDVIAAGPGTRLLINGASGGVGTFAVQLAARAGARVTAVCSGRNAEFVRALGAEHVIDHTVEDYTRGTERYDAILDNVLNHSPAASARMLAPAGVYVPNSVGSGSRLLAGLPRMARAATLLRLTGTRVRTVTCVPNRENLAAVAEQLGTGEVTAIVERSYPLDEAASAVSHMLGHRARGNIVITM</sequence>
<evidence type="ECO:0000313" key="2">
    <source>
        <dbReference type="EMBL" id="MFC3965601.1"/>
    </source>
</evidence>
<name>A0ABV8E229_9NOCA</name>